<keyword evidence="2" id="KW-1185">Reference proteome</keyword>
<evidence type="ECO:0000313" key="2">
    <source>
        <dbReference type="Proteomes" id="UP000494115"/>
    </source>
</evidence>
<name>A0A6S7BG45_9BURK</name>
<dbReference type="EMBL" id="CADIKM010000012">
    <property type="protein sequence ID" value="CAB3790115.1"/>
    <property type="molecule type" value="Genomic_DNA"/>
</dbReference>
<proteinExistence type="predicted"/>
<evidence type="ECO:0000313" key="1">
    <source>
        <dbReference type="EMBL" id="CAB3790115.1"/>
    </source>
</evidence>
<gene>
    <name evidence="1" type="ORF">LMG28138_02921</name>
</gene>
<dbReference type="RefSeq" id="WP_175105472.1">
    <property type="nucleotide sequence ID" value="NZ_CADIKM010000012.1"/>
</dbReference>
<protein>
    <submittedName>
        <fullName evidence="1">Uncharacterized protein</fullName>
    </submittedName>
</protein>
<organism evidence="1 2">
    <name type="scientific">Pararobbsia alpina</name>
    <dbReference type="NCBI Taxonomy" id="621374"/>
    <lineage>
        <taxon>Bacteria</taxon>
        <taxon>Pseudomonadati</taxon>
        <taxon>Pseudomonadota</taxon>
        <taxon>Betaproteobacteria</taxon>
        <taxon>Burkholderiales</taxon>
        <taxon>Burkholderiaceae</taxon>
        <taxon>Pararobbsia</taxon>
    </lineage>
</organism>
<reference evidence="1 2" key="1">
    <citation type="submission" date="2020-04" db="EMBL/GenBank/DDBJ databases">
        <authorList>
            <person name="De Canck E."/>
        </authorList>
    </citation>
    <scope>NUCLEOTIDE SEQUENCE [LARGE SCALE GENOMIC DNA]</scope>
    <source>
        <strain evidence="1 2">LMG 28138</strain>
    </source>
</reference>
<sequence length="107" mass="11295">MSQIFSSDETENLNQSTEASVTALAVQINAFVDDGTLDSRCAARLMKRLKKEAGLIVDNGGSTRTGRKELEEAFRAVDASLREHDAKLLVAAIAALRVSDSAGGNGA</sequence>
<accession>A0A6S7BG45</accession>
<dbReference type="AlphaFoldDB" id="A0A6S7BG45"/>
<dbReference type="Proteomes" id="UP000494115">
    <property type="component" value="Unassembled WGS sequence"/>
</dbReference>